<feature type="domain" description="HNH nuclease" evidence="2">
    <location>
        <begin position="69"/>
        <end position="114"/>
    </location>
</feature>
<dbReference type="InterPro" id="IPR003615">
    <property type="entry name" value="HNH_nuc"/>
</dbReference>
<dbReference type="Pfam" id="PF13392">
    <property type="entry name" value="HNH_3"/>
    <property type="match status" value="1"/>
</dbReference>
<organism evidence="3 4">
    <name type="scientific">Candidatus Ordinivivax streblomastigis</name>
    <dbReference type="NCBI Taxonomy" id="2540710"/>
    <lineage>
        <taxon>Bacteria</taxon>
        <taxon>Pseudomonadati</taxon>
        <taxon>Bacteroidota</taxon>
        <taxon>Bacteroidia</taxon>
        <taxon>Bacteroidales</taxon>
        <taxon>Candidatus Ordinivivax</taxon>
    </lineage>
</organism>
<name>A0A5M8P409_9BACT</name>
<dbReference type="GO" id="GO:0016788">
    <property type="term" value="F:hydrolase activity, acting on ester bonds"/>
    <property type="evidence" value="ECO:0007669"/>
    <property type="project" value="InterPro"/>
</dbReference>
<evidence type="ECO:0008006" key="5">
    <source>
        <dbReference type="Google" id="ProtNLM"/>
    </source>
</evidence>
<protein>
    <recommendedName>
        <fullName evidence="5">HNH endonuclease</fullName>
    </recommendedName>
</protein>
<dbReference type="InterPro" id="IPR010902">
    <property type="entry name" value="NUMOD4"/>
</dbReference>
<sequence>MNEAWKDVQGYEGIYQVSNFGRIKALSRTVQAKAGCLRQIPETILKDEINYNGYRSIHLVKEGKRMRHRVHLLVWDAFGNGQRAGKKIVIDHINNDKTNCHISNLQLLPSRDNSIKGKKKDGHLTGAYYNNYSWFSKIRIGKRIKHLGSFSSEIEAHKAYMREKELLQTN</sequence>
<evidence type="ECO:0000259" key="1">
    <source>
        <dbReference type="Pfam" id="PF07463"/>
    </source>
</evidence>
<gene>
    <name evidence="3" type="ORF">EZS26_000721</name>
</gene>
<feature type="domain" description="NUMOD4" evidence="1">
    <location>
        <begin position="3"/>
        <end position="59"/>
    </location>
</feature>
<dbReference type="SUPFAM" id="SSF54060">
    <property type="entry name" value="His-Me finger endonucleases"/>
    <property type="match status" value="1"/>
</dbReference>
<dbReference type="InterPro" id="IPR044925">
    <property type="entry name" value="His-Me_finger_sf"/>
</dbReference>
<reference evidence="3 4" key="1">
    <citation type="submission" date="2019-03" db="EMBL/GenBank/DDBJ databases">
        <title>Single cell metagenomics reveals metabolic interactions within the superorganism composed of flagellate Streblomastix strix and complex community of Bacteroidetes bacteria on its surface.</title>
        <authorList>
            <person name="Treitli S.C."/>
            <person name="Kolisko M."/>
            <person name="Husnik F."/>
            <person name="Keeling P."/>
            <person name="Hampl V."/>
        </authorList>
    </citation>
    <scope>NUCLEOTIDE SEQUENCE [LARGE SCALE GENOMIC DNA]</scope>
    <source>
        <strain evidence="3">St1</strain>
    </source>
</reference>
<dbReference type="AlphaFoldDB" id="A0A5M8P409"/>
<evidence type="ECO:0000313" key="4">
    <source>
        <dbReference type="Proteomes" id="UP000324575"/>
    </source>
</evidence>
<dbReference type="Pfam" id="PF07463">
    <property type="entry name" value="NUMOD4"/>
    <property type="match status" value="1"/>
</dbReference>
<accession>A0A5M8P409</accession>
<proteinExistence type="predicted"/>
<dbReference type="Gene3D" id="3.90.75.20">
    <property type="match status" value="1"/>
</dbReference>
<dbReference type="EMBL" id="SNRX01000003">
    <property type="protein sequence ID" value="KAA6303118.1"/>
    <property type="molecule type" value="Genomic_DNA"/>
</dbReference>
<dbReference type="Proteomes" id="UP000324575">
    <property type="component" value="Unassembled WGS sequence"/>
</dbReference>
<evidence type="ECO:0000313" key="3">
    <source>
        <dbReference type="EMBL" id="KAA6303118.1"/>
    </source>
</evidence>
<comment type="caution">
    <text evidence="3">The sequence shown here is derived from an EMBL/GenBank/DDBJ whole genome shotgun (WGS) entry which is preliminary data.</text>
</comment>
<evidence type="ECO:0000259" key="2">
    <source>
        <dbReference type="Pfam" id="PF13392"/>
    </source>
</evidence>